<dbReference type="Proteomes" id="UP001150942">
    <property type="component" value="Unassembled WGS sequence"/>
</dbReference>
<accession>A0A9W9N5T0</accession>
<proteinExistence type="predicted"/>
<name>A0A9W9N5T0_9EURO</name>
<reference evidence="2" key="1">
    <citation type="submission" date="2022-11" db="EMBL/GenBank/DDBJ databases">
        <authorList>
            <person name="Petersen C."/>
        </authorList>
    </citation>
    <scope>NUCLEOTIDE SEQUENCE</scope>
    <source>
        <strain evidence="2">IBT 20477</strain>
    </source>
</reference>
<dbReference type="AlphaFoldDB" id="A0A9W9N5T0"/>
<gene>
    <name evidence="2" type="ORF">N7449_000917</name>
</gene>
<evidence type="ECO:0000256" key="1">
    <source>
        <dbReference type="SAM" id="MobiDB-lite"/>
    </source>
</evidence>
<evidence type="ECO:0000313" key="3">
    <source>
        <dbReference type="Proteomes" id="UP001150942"/>
    </source>
</evidence>
<dbReference type="EMBL" id="JAPQKQ010000001">
    <property type="protein sequence ID" value="KAJ5213748.1"/>
    <property type="molecule type" value="Genomic_DNA"/>
</dbReference>
<keyword evidence="3" id="KW-1185">Reference proteome</keyword>
<feature type="region of interest" description="Disordered" evidence="1">
    <location>
        <begin position="19"/>
        <end position="42"/>
    </location>
</feature>
<organism evidence="2 3">
    <name type="scientific">Penicillium cf. viridicatum</name>
    <dbReference type="NCBI Taxonomy" id="2972119"/>
    <lineage>
        <taxon>Eukaryota</taxon>
        <taxon>Fungi</taxon>
        <taxon>Dikarya</taxon>
        <taxon>Ascomycota</taxon>
        <taxon>Pezizomycotina</taxon>
        <taxon>Eurotiomycetes</taxon>
        <taxon>Eurotiomycetidae</taxon>
        <taxon>Eurotiales</taxon>
        <taxon>Aspergillaceae</taxon>
        <taxon>Penicillium</taxon>
    </lineage>
</organism>
<reference evidence="2" key="2">
    <citation type="journal article" date="2023" name="IMA Fungus">
        <title>Comparative genomic study of the Penicillium genus elucidates a diverse pangenome and 15 lateral gene transfer events.</title>
        <authorList>
            <person name="Petersen C."/>
            <person name="Sorensen T."/>
            <person name="Nielsen M.R."/>
            <person name="Sondergaard T.E."/>
            <person name="Sorensen J.L."/>
            <person name="Fitzpatrick D.A."/>
            <person name="Frisvad J.C."/>
            <person name="Nielsen K.L."/>
        </authorList>
    </citation>
    <scope>NUCLEOTIDE SEQUENCE</scope>
    <source>
        <strain evidence="2">IBT 20477</strain>
    </source>
</reference>
<dbReference type="OrthoDB" id="4244376at2759"/>
<comment type="caution">
    <text evidence="2">The sequence shown here is derived from an EMBL/GenBank/DDBJ whole genome shotgun (WGS) entry which is preliminary data.</text>
</comment>
<protein>
    <submittedName>
        <fullName evidence="2">Uncharacterized protein</fullName>
    </submittedName>
</protein>
<evidence type="ECO:0000313" key="2">
    <source>
        <dbReference type="EMBL" id="KAJ5213748.1"/>
    </source>
</evidence>
<sequence length="76" mass="8547">MSTRQNQWETELVGKKWLVGARDRSAPPEGGGAEIDHRTPPESVTIAQRRNWRPRKASVPITVVLEGTETLPSREK</sequence>